<dbReference type="OrthoDB" id="2123952at2759"/>
<dbReference type="GO" id="GO:0000981">
    <property type="term" value="F:DNA-binding transcription factor activity, RNA polymerase II-specific"/>
    <property type="evidence" value="ECO:0007669"/>
    <property type="project" value="InterPro"/>
</dbReference>
<feature type="region of interest" description="Disordered" evidence="6">
    <location>
        <begin position="72"/>
        <end position="110"/>
    </location>
</feature>
<dbReference type="EMBL" id="JANBPT010000292">
    <property type="protein sequence ID" value="KAJ1924105.1"/>
    <property type="molecule type" value="Genomic_DNA"/>
</dbReference>
<dbReference type="CDD" id="cd00067">
    <property type="entry name" value="GAL4"/>
    <property type="match status" value="1"/>
</dbReference>
<proteinExistence type="predicted"/>
<keyword evidence="2" id="KW-0479">Metal-binding</keyword>
<name>A0A9W8DY82_9FUNG</name>
<protein>
    <recommendedName>
        <fullName evidence="7">Zn(2)-C6 fungal-type domain-containing protein</fullName>
    </recommendedName>
</protein>
<feature type="domain" description="Zn(2)-C6 fungal-type" evidence="7">
    <location>
        <begin position="26"/>
        <end position="56"/>
    </location>
</feature>
<dbReference type="PROSITE" id="PS00463">
    <property type="entry name" value="ZN2_CY6_FUNGAL_1"/>
    <property type="match status" value="1"/>
</dbReference>
<accession>A0A9W8DY82</accession>
<dbReference type="SMART" id="SM00066">
    <property type="entry name" value="GAL4"/>
    <property type="match status" value="1"/>
</dbReference>
<evidence type="ECO:0000313" key="9">
    <source>
        <dbReference type="Proteomes" id="UP001150569"/>
    </source>
</evidence>
<dbReference type="InterPro" id="IPR050815">
    <property type="entry name" value="TF_fung"/>
</dbReference>
<keyword evidence="3" id="KW-0805">Transcription regulation</keyword>
<gene>
    <name evidence="8" type="ORF">IWQ60_005433</name>
</gene>
<keyword evidence="5" id="KW-0539">Nucleus</keyword>
<evidence type="ECO:0000256" key="6">
    <source>
        <dbReference type="SAM" id="MobiDB-lite"/>
    </source>
</evidence>
<evidence type="ECO:0000256" key="4">
    <source>
        <dbReference type="ARBA" id="ARBA00023163"/>
    </source>
</evidence>
<feature type="region of interest" description="Disordered" evidence="6">
    <location>
        <begin position="139"/>
        <end position="172"/>
    </location>
</feature>
<dbReference type="Proteomes" id="UP001150569">
    <property type="component" value="Unassembled WGS sequence"/>
</dbReference>
<comment type="subcellular location">
    <subcellularLocation>
        <location evidence="1">Nucleus</location>
    </subcellularLocation>
</comment>
<dbReference type="InterPro" id="IPR036864">
    <property type="entry name" value="Zn2-C6_fun-type_DNA-bd_sf"/>
</dbReference>
<evidence type="ECO:0000259" key="7">
    <source>
        <dbReference type="PROSITE" id="PS50048"/>
    </source>
</evidence>
<dbReference type="Gene3D" id="4.10.240.10">
    <property type="entry name" value="Zn(2)-C6 fungal-type DNA-binding domain"/>
    <property type="match status" value="1"/>
</dbReference>
<keyword evidence="4" id="KW-0804">Transcription</keyword>
<evidence type="ECO:0000313" key="8">
    <source>
        <dbReference type="EMBL" id="KAJ1924105.1"/>
    </source>
</evidence>
<dbReference type="InterPro" id="IPR001138">
    <property type="entry name" value="Zn2Cys6_DnaBD"/>
</dbReference>
<dbReference type="GO" id="GO:0008270">
    <property type="term" value="F:zinc ion binding"/>
    <property type="evidence" value="ECO:0007669"/>
    <property type="project" value="InterPro"/>
</dbReference>
<dbReference type="GO" id="GO:0005634">
    <property type="term" value="C:nucleus"/>
    <property type="evidence" value="ECO:0007669"/>
    <property type="project" value="UniProtKB-SubCell"/>
</dbReference>
<dbReference type="CDD" id="cd12148">
    <property type="entry name" value="fungal_TF_MHR"/>
    <property type="match status" value="1"/>
</dbReference>
<dbReference type="PANTHER" id="PTHR47338">
    <property type="entry name" value="ZN(II)2CYS6 TRANSCRIPTION FACTOR (EUROFUNG)-RELATED"/>
    <property type="match status" value="1"/>
</dbReference>
<dbReference type="PANTHER" id="PTHR47338:SF5">
    <property type="entry name" value="ZN(II)2CYS6 TRANSCRIPTION FACTOR (EUROFUNG)"/>
    <property type="match status" value="1"/>
</dbReference>
<dbReference type="SUPFAM" id="SSF57701">
    <property type="entry name" value="Zn2/Cys6 DNA-binding domain"/>
    <property type="match status" value="1"/>
</dbReference>
<reference evidence="8" key="1">
    <citation type="submission" date="2022-07" db="EMBL/GenBank/DDBJ databases">
        <title>Phylogenomic reconstructions and comparative analyses of Kickxellomycotina fungi.</title>
        <authorList>
            <person name="Reynolds N.K."/>
            <person name="Stajich J.E."/>
            <person name="Barry K."/>
            <person name="Grigoriev I.V."/>
            <person name="Crous P."/>
            <person name="Smith M.E."/>
        </authorList>
    </citation>
    <scope>NUCLEOTIDE SEQUENCE</scope>
    <source>
        <strain evidence="8">RSA 861</strain>
    </source>
</reference>
<evidence type="ECO:0000256" key="1">
    <source>
        <dbReference type="ARBA" id="ARBA00004123"/>
    </source>
</evidence>
<dbReference type="AlphaFoldDB" id="A0A9W8DY82"/>
<organism evidence="8 9">
    <name type="scientific">Tieghemiomyces parasiticus</name>
    <dbReference type="NCBI Taxonomy" id="78921"/>
    <lineage>
        <taxon>Eukaryota</taxon>
        <taxon>Fungi</taxon>
        <taxon>Fungi incertae sedis</taxon>
        <taxon>Zoopagomycota</taxon>
        <taxon>Kickxellomycotina</taxon>
        <taxon>Dimargaritomycetes</taxon>
        <taxon>Dimargaritales</taxon>
        <taxon>Dimargaritaceae</taxon>
        <taxon>Tieghemiomyces</taxon>
    </lineage>
</organism>
<keyword evidence="9" id="KW-1185">Reference proteome</keyword>
<evidence type="ECO:0000256" key="2">
    <source>
        <dbReference type="ARBA" id="ARBA00022723"/>
    </source>
</evidence>
<evidence type="ECO:0000256" key="3">
    <source>
        <dbReference type="ARBA" id="ARBA00023015"/>
    </source>
</evidence>
<sequence length="598" mass="67705">MKSRAFDHFIFYSHPDHPGLKRRSYACDNCRKKKVRCNGEQPACDNCTKKNMVCEYPNRRARPDVLLSSATGQELAVSGPESPTCCVNDQDKGPAADSHSSGRPWSPNVPSVAVATTVPITRPSPECIAELQPSSPVTARFPGVSIPKSPDSEVSADRRHSPAESASSDQMAELQESMAALMGLPRALIIRPEVQVWQVLDYFEYFHPQVPMIHKWTFMQRLMHNGVSTVLLYGIYAVSSRFSRRPNVVIHDGPYAGQRYSKLVLEIAEREHENPTLELLQGTVLASIAAGIALEVEMGAHLGRLAYMMVYRLGGPAYLQSITEDYLRTISQAAAIELESLRRTCLTVMGVSLFGGIVYEQISRDVTYPLDLLWTNDDNQWGAITLDPPSLLLPPRQVNFRSSSHMVGNRLMYNLHFLYLSFEDMQTTVGAEQAAAYRRFHEYLDRIDCDDQRLTTWFNEAGPEYEDWEWARSIGLGTIRPYSRLQANHRLLRLADALQLPAEDVQRLRADLVKAASDLCGVITRQPELSVAYTYTWVPHFVFLATRLITGYVKAAEELYPGALQTMVWQLGILQQYHHKYRCYWNTDFAKNFEERDD</sequence>
<dbReference type="PROSITE" id="PS50048">
    <property type="entry name" value="ZN2_CY6_FUNGAL_2"/>
    <property type="match status" value="1"/>
</dbReference>
<comment type="caution">
    <text evidence="8">The sequence shown here is derived from an EMBL/GenBank/DDBJ whole genome shotgun (WGS) entry which is preliminary data.</text>
</comment>
<dbReference type="Pfam" id="PF00172">
    <property type="entry name" value="Zn_clus"/>
    <property type="match status" value="1"/>
</dbReference>
<evidence type="ECO:0000256" key="5">
    <source>
        <dbReference type="ARBA" id="ARBA00023242"/>
    </source>
</evidence>